<evidence type="ECO:0000313" key="3">
    <source>
        <dbReference type="Proteomes" id="UP000007801"/>
    </source>
</evidence>
<name>B3M8L3_DROAN</name>
<evidence type="ECO:0000313" key="2">
    <source>
        <dbReference type="EMBL" id="EDV39987.1"/>
    </source>
</evidence>
<dbReference type="GeneID" id="6506816"/>
<feature type="signal peptide" evidence="1">
    <location>
        <begin position="1"/>
        <end position="21"/>
    </location>
</feature>
<dbReference type="Proteomes" id="UP000007801">
    <property type="component" value="Unassembled WGS sequence"/>
</dbReference>
<organism evidence="2 3">
    <name type="scientific">Drosophila ananassae</name>
    <name type="common">Fruit fly</name>
    <dbReference type="NCBI Taxonomy" id="7217"/>
    <lineage>
        <taxon>Eukaryota</taxon>
        <taxon>Metazoa</taxon>
        <taxon>Ecdysozoa</taxon>
        <taxon>Arthropoda</taxon>
        <taxon>Hexapoda</taxon>
        <taxon>Insecta</taxon>
        <taxon>Pterygota</taxon>
        <taxon>Neoptera</taxon>
        <taxon>Endopterygota</taxon>
        <taxon>Diptera</taxon>
        <taxon>Brachycera</taxon>
        <taxon>Muscomorpha</taxon>
        <taxon>Ephydroidea</taxon>
        <taxon>Drosophilidae</taxon>
        <taxon>Drosophila</taxon>
        <taxon>Sophophora</taxon>
    </lineage>
</organism>
<reference evidence="2 3" key="1">
    <citation type="journal article" date="2007" name="Nature">
        <title>Evolution of genes and genomes on the Drosophila phylogeny.</title>
        <authorList>
            <consortium name="Drosophila 12 Genomes Consortium"/>
            <person name="Clark A.G."/>
            <person name="Eisen M.B."/>
            <person name="Smith D.R."/>
            <person name="Bergman C.M."/>
            <person name="Oliver B."/>
            <person name="Markow T.A."/>
            <person name="Kaufman T.C."/>
            <person name="Kellis M."/>
            <person name="Gelbart W."/>
            <person name="Iyer V.N."/>
            <person name="Pollard D.A."/>
            <person name="Sackton T.B."/>
            <person name="Larracuente A.M."/>
            <person name="Singh N.D."/>
            <person name="Abad J.P."/>
            <person name="Abt D.N."/>
            <person name="Adryan B."/>
            <person name="Aguade M."/>
            <person name="Akashi H."/>
            <person name="Anderson W.W."/>
            <person name="Aquadro C.F."/>
            <person name="Ardell D.H."/>
            <person name="Arguello R."/>
            <person name="Artieri C.G."/>
            <person name="Barbash D.A."/>
            <person name="Barker D."/>
            <person name="Barsanti P."/>
            <person name="Batterham P."/>
            <person name="Batzoglou S."/>
            <person name="Begun D."/>
            <person name="Bhutkar A."/>
            <person name="Blanco E."/>
            <person name="Bosak S.A."/>
            <person name="Bradley R.K."/>
            <person name="Brand A.D."/>
            <person name="Brent M.R."/>
            <person name="Brooks A.N."/>
            <person name="Brown R.H."/>
            <person name="Butlin R.K."/>
            <person name="Caggese C."/>
            <person name="Calvi B.R."/>
            <person name="Bernardo de Carvalho A."/>
            <person name="Caspi A."/>
            <person name="Castrezana S."/>
            <person name="Celniker S.E."/>
            <person name="Chang J.L."/>
            <person name="Chapple C."/>
            <person name="Chatterji S."/>
            <person name="Chinwalla A."/>
            <person name="Civetta A."/>
            <person name="Clifton S.W."/>
            <person name="Comeron J.M."/>
            <person name="Costello J.C."/>
            <person name="Coyne J.A."/>
            <person name="Daub J."/>
            <person name="David R.G."/>
            <person name="Delcher A.L."/>
            <person name="Delehaunty K."/>
            <person name="Do C.B."/>
            <person name="Ebling H."/>
            <person name="Edwards K."/>
            <person name="Eickbush T."/>
            <person name="Evans J.D."/>
            <person name="Filipski A."/>
            <person name="Findeiss S."/>
            <person name="Freyhult E."/>
            <person name="Fulton L."/>
            <person name="Fulton R."/>
            <person name="Garcia A.C."/>
            <person name="Gardiner A."/>
            <person name="Garfield D.A."/>
            <person name="Garvin B.E."/>
            <person name="Gibson G."/>
            <person name="Gilbert D."/>
            <person name="Gnerre S."/>
            <person name="Godfrey J."/>
            <person name="Good R."/>
            <person name="Gotea V."/>
            <person name="Gravely B."/>
            <person name="Greenberg A.J."/>
            <person name="Griffiths-Jones S."/>
            <person name="Gross S."/>
            <person name="Guigo R."/>
            <person name="Gustafson E.A."/>
            <person name="Haerty W."/>
            <person name="Hahn M.W."/>
            <person name="Halligan D.L."/>
            <person name="Halpern A.L."/>
            <person name="Halter G.M."/>
            <person name="Han M.V."/>
            <person name="Heger A."/>
            <person name="Hillier L."/>
            <person name="Hinrichs A.S."/>
            <person name="Holmes I."/>
            <person name="Hoskins R.A."/>
            <person name="Hubisz M.J."/>
            <person name="Hultmark D."/>
            <person name="Huntley M.A."/>
            <person name="Jaffe D.B."/>
            <person name="Jagadeeshan S."/>
            <person name="Jeck W.R."/>
            <person name="Johnson J."/>
            <person name="Jones C.D."/>
            <person name="Jordan W.C."/>
            <person name="Karpen G.H."/>
            <person name="Kataoka E."/>
            <person name="Keightley P.D."/>
            <person name="Kheradpour P."/>
            <person name="Kirkness E.F."/>
            <person name="Koerich L.B."/>
            <person name="Kristiansen K."/>
            <person name="Kudrna D."/>
            <person name="Kulathinal R.J."/>
            <person name="Kumar S."/>
            <person name="Kwok R."/>
            <person name="Lander E."/>
            <person name="Langley C.H."/>
            <person name="Lapoint R."/>
            <person name="Lazzaro B.P."/>
            <person name="Lee S.J."/>
            <person name="Levesque L."/>
            <person name="Li R."/>
            <person name="Lin C.F."/>
            <person name="Lin M.F."/>
            <person name="Lindblad-Toh K."/>
            <person name="Llopart A."/>
            <person name="Long M."/>
            <person name="Low L."/>
            <person name="Lozovsky E."/>
            <person name="Lu J."/>
            <person name="Luo M."/>
            <person name="Machado C.A."/>
            <person name="Makalowski W."/>
            <person name="Marzo M."/>
            <person name="Matsuda M."/>
            <person name="Matzkin L."/>
            <person name="McAllister B."/>
            <person name="McBride C.S."/>
            <person name="McKernan B."/>
            <person name="McKernan K."/>
            <person name="Mendez-Lago M."/>
            <person name="Minx P."/>
            <person name="Mollenhauer M.U."/>
            <person name="Montooth K."/>
            <person name="Mount S.M."/>
            <person name="Mu X."/>
            <person name="Myers E."/>
            <person name="Negre B."/>
            <person name="Newfeld S."/>
            <person name="Nielsen R."/>
            <person name="Noor M.A."/>
            <person name="O'Grady P."/>
            <person name="Pachter L."/>
            <person name="Papaceit M."/>
            <person name="Parisi M.J."/>
            <person name="Parisi M."/>
            <person name="Parts L."/>
            <person name="Pedersen J.S."/>
            <person name="Pesole G."/>
            <person name="Phillippy A.M."/>
            <person name="Ponting C.P."/>
            <person name="Pop M."/>
            <person name="Porcelli D."/>
            <person name="Powell J.R."/>
            <person name="Prohaska S."/>
            <person name="Pruitt K."/>
            <person name="Puig M."/>
            <person name="Quesneville H."/>
            <person name="Ram K.R."/>
            <person name="Rand D."/>
            <person name="Rasmussen M.D."/>
            <person name="Reed L.K."/>
            <person name="Reenan R."/>
            <person name="Reily A."/>
            <person name="Remington K.A."/>
            <person name="Rieger T.T."/>
            <person name="Ritchie M.G."/>
            <person name="Robin C."/>
            <person name="Rogers Y.H."/>
            <person name="Rohde C."/>
            <person name="Rozas J."/>
            <person name="Rubenfield M.J."/>
            <person name="Ruiz A."/>
            <person name="Russo S."/>
            <person name="Salzberg S.L."/>
            <person name="Sanchez-Gracia A."/>
            <person name="Saranga D.J."/>
            <person name="Sato H."/>
            <person name="Schaeffer S.W."/>
            <person name="Schatz M.C."/>
            <person name="Schlenke T."/>
            <person name="Schwartz R."/>
            <person name="Segarra C."/>
            <person name="Singh R.S."/>
            <person name="Sirot L."/>
            <person name="Sirota M."/>
            <person name="Sisneros N.B."/>
            <person name="Smith C.D."/>
            <person name="Smith T.F."/>
            <person name="Spieth J."/>
            <person name="Stage D.E."/>
            <person name="Stark A."/>
            <person name="Stephan W."/>
            <person name="Strausberg R.L."/>
            <person name="Strempel S."/>
            <person name="Sturgill D."/>
            <person name="Sutton G."/>
            <person name="Sutton G.G."/>
            <person name="Tao W."/>
            <person name="Teichmann S."/>
            <person name="Tobari Y.N."/>
            <person name="Tomimura Y."/>
            <person name="Tsolas J.M."/>
            <person name="Valente V.L."/>
            <person name="Venter E."/>
            <person name="Venter J.C."/>
            <person name="Vicario S."/>
            <person name="Vieira F.G."/>
            <person name="Vilella A.J."/>
            <person name="Villasante A."/>
            <person name="Walenz B."/>
            <person name="Wang J."/>
            <person name="Wasserman M."/>
            <person name="Watts T."/>
            <person name="Wilson D."/>
            <person name="Wilson R.K."/>
            <person name="Wing R.A."/>
            <person name="Wolfner M.F."/>
            <person name="Wong A."/>
            <person name="Wong G.K."/>
            <person name="Wu C.I."/>
            <person name="Wu G."/>
            <person name="Yamamoto D."/>
            <person name="Yang H.P."/>
            <person name="Yang S.P."/>
            <person name="Yorke J.A."/>
            <person name="Yoshida K."/>
            <person name="Zdobnov E."/>
            <person name="Zhang P."/>
            <person name="Zhang Y."/>
            <person name="Zimin A.V."/>
            <person name="Baldwin J."/>
            <person name="Abdouelleil A."/>
            <person name="Abdulkadir J."/>
            <person name="Abebe A."/>
            <person name="Abera B."/>
            <person name="Abreu J."/>
            <person name="Acer S.C."/>
            <person name="Aftuck L."/>
            <person name="Alexander A."/>
            <person name="An P."/>
            <person name="Anderson E."/>
            <person name="Anderson S."/>
            <person name="Arachi H."/>
            <person name="Azer M."/>
            <person name="Bachantsang P."/>
            <person name="Barry A."/>
            <person name="Bayul T."/>
            <person name="Berlin A."/>
            <person name="Bessette D."/>
            <person name="Bloom T."/>
            <person name="Blye J."/>
            <person name="Boguslavskiy L."/>
            <person name="Bonnet C."/>
            <person name="Boukhgalter B."/>
            <person name="Bourzgui I."/>
            <person name="Brown A."/>
            <person name="Cahill P."/>
            <person name="Channer S."/>
            <person name="Cheshatsang Y."/>
            <person name="Chuda L."/>
            <person name="Citroen M."/>
            <person name="Collymore A."/>
            <person name="Cooke P."/>
            <person name="Costello M."/>
            <person name="D'Aco K."/>
            <person name="Daza R."/>
            <person name="De Haan G."/>
            <person name="DeGray S."/>
            <person name="DeMaso C."/>
            <person name="Dhargay N."/>
            <person name="Dooley K."/>
            <person name="Dooley E."/>
            <person name="Doricent M."/>
            <person name="Dorje P."/>
            <person name="Dorjee K."/>
            <person name="Dupes A."/>
            <person name="Elong R."/>
            <person name="Falk J."/>
            <person name="Farina A."/>
            <person name="Faro S."/>
            <person name="Ferguson D."/>
            <person name="Fisher S."/>
            <person name="Foley C.D."/>
            <person name="Franke A."/>
            <person name="Friedrich D."/>
            <person name="Gadbois L."/>
            <person name="Gearin G."/>
            <person name="Gearin C.R."/>
            <person name="Giannoukos G."/>
            <person name="Goode T."/>
            <person name="Graham J."/>
            <person name="Grandbois E."/>
            <person name="Grewal S."/>
            <person name="Gyaltsen K."/>
            <person name="Hafez N."/>
            <person name="Hagos B."/>
            <person name="Hall J."/>
            <person name="Henson C."/>
            <person name="Hollinger A."/>
            <person name="Honan T."/>
            <person name="Huard M.D."/>
            <person name="Hughes L."/>
            <person name="Hurhula B."/>
            <person name="Husby M.E."/>
            <person name="Kamat A."/>
            <person name="Kanga B."/>
            <person name="Kashin S."/>
            <person name="Khazanovich D."/>
            <person name="Kisner P."/>
            <person name="Lance K."/>
            <person name="Lara M."/>
            <person name="Lee W."/>
            <person name="Lennon N."/>
            <person name="Letendre F."/>
            <person name="LeVine R."/>
            <person name="Lipovsky A."/>
            <person name="Liu X."/>
            <person name="Liu J."/>
            <person name="Liu S."/>
            <person name="Lokyitsang T."/>
            <person name="Lokyitsang Y."/>
            <person name="Lubonja R."/>
            <person name="Lui A."/>
            <person name="MacDonald P."/>
            <person name="Magnisalis V."/>
            <person name="Maru K."/>
            <person name="Matthews C."/>
            <person name="McCusker W."/>
            <person name="McDonough S."/>
            <person name="Mehta T."/>
            <person name="Meldrim J."/>
            <person name="Meneus L."/>
            <person name="Mihai O."/>
            <person name="Mihalev A."/>
            <person name="Mihova T."/>
            <person name="Mittelman R."/>
            <person name="Mlenga V."/>
            <person name="Montmayeur A."/>
            <person name="Mulrain L."/>
            <person name="Navidi A."/>
            <person name="Naylor J."/>
            <person name="Negash T."/>
            <person name="Nguyen T."/>
            <person name="Nguyen N."/>
            <person name="Nicol R."/>
            <person name="Norbu C."/>
            <person name="Norbu N."/>
            <person name="Novod N."/>
            <person name="O'Neill B."/>
            <person name="Osman S."/>
            <person name="Markiewicz E."/>
            <person name="Oyono O.L."/>
            <person name="Patti C."/>
            <person name="Phunkhang P."/>
            <person name="Pierre F."/>
            <person name="Priest M."/>
            <person name="Raghuraman S."/>
            <person name="Rege F."/>
            <person name="Reyes R."/>
            <person name="Rise C."/>
            <person name="Rogov P."/>
            <person name="Ross K."/>
            <person name="Ryan E."/>
            <person name="Settipalli S."/>
            <person name="Shea T."/>
            <person name="Sherpa N."/>
            <person name="Shi L."/>
            <person name="Shih D."/>
            <person name="Sparrow T."/>
            <person name="Spaulding J."/>
            <person name="Stalker J."/>
            <person name="Stange-Thomann N."/>
            <person name="Stavropoulos S."/>
            <person name="Stone C."/>
            <person name="Strader C."/>
            <person name="Tesfaye S."/>
            <person name="Thomson T."/>
            <person name="Thoulutsang Y."/>
            <person name="Thoulutsang D."/>
            <person name="Topham K."/>
            <person name="Topping I."/>
            <person name="Tsamla T."/>
            <person name="Vassiliev H."/>
            <person name="Vo A."/>
            <person name="Wangchuk T."/>
            <person name="Wangdi T."/>
            <person name="Weiand M."/>
            <person name="Wilkinson J."/>
            <person name="Wilson A."/>
            <person name="Yadav S."/>
            <person name="Young G."/>
            <person name="Yu Q."/>
            <person name="Zembek L."/>
            <person name="Zhong D."/>
            <person name="Zimmer A."/>
            <person name="Zwirko Z."/>
            <person name="Jaffe D.B."/>
            <person name="Alvarez P."/>
            <person name="Brockman W."/>
            <person name="Butler J."/>
            <person name="Chin C."/>
            <person name="Gnerre S."/>
            <person name="Grabherr M."/>
            <person name="Kleber M."/>
            <person name="Mauceli E."/>
            <person name="MacCallum I."/>
        </authorList>
    </citation>
    <scope>NUCLEOTIDE SEQUENCE [LARGE SCALE GENOMIC DNA]</scope>
    <source>
        <strain evidence="3">Tucson 14024-0371.13</strain>
    </source>
</reference>
<dbReference type="KEGG" id="dan:6506816"/>
<dbReference type="PhylomeDB" id="B3M8L3"/>
<dbReference type="HOGENOM" id="CLU_148251_0_0_1"/>
<dbReference type="OrthoDB" id="8034930at2759"/>
<keyword evidence="1" id="KW-0732">Signal</keyword>
<feature type="chain" id="PRO_5002792607" description="DUF4794 domain-containing protein" evidence="1">
    <location>
        <begin position="22"/>
        <end position="133"/>
    </location>
</feature>
<evidence type="ECO:0008006" key="4">
    <source>
        <dbReference type="Google" id="ProtNLM"/>
    </source>
</evidence>
<dbReference type="OMA" id="ASAISHX"/>
<proteinExistence type="predicted"/>
<dbReference type="AlphaFoldDB" id="B3M8L3"/>
<protein>
    <recommendedName>
        <fullName evidence="4">DUF4794 domain-containing protein</fullName>
    </recommendedName>
</protein>
<accession>B3M8L3</accession>
<sequence>MRITVACLLITWSIQLSGSRAATILHGSAISHQSFTRLSSSSEPLILQQPNPQQLVRIVVPQRVQEQPLERFRFETHAEEPQVLSQTPAHLTYAARPVVHQMLPQIKPVRNISFASLLPGPRSLATNNNISPV</sequence>
<evidence type="ECO:0000256" key="1">
    <source>
        <dbReference type="SAM" id="SignalP"/>
    </source>
</evidence>
<dbReference type="InParanoid" id="B3M8L3"/>
<dbReference type="EMBL" id="CH902618">
    <property type="protein sequence ID" value="EDV39987.1"/>
    <property type="molecule type" value="Genomic_DNA"/>
</dbReference>
<gene>
    <name evidence="2" type="primary">Dana\GF24183</name>
    <name evidence="2" type="synonym">dana_GLEANR_8927</name>
    <name evidence="2" type="ORF">GF24183</name>
</gene>
<keyword evidence="3" id="KW-1185">Reference proteome</keyword>
<dbReference type="eggNOG" id="ENOG502T8PY">
    <property type="taxonomic scope" value="Eukaryota"/>
</dbReference>